<feature type="region of interest" description="Disordered" evidence="1">
    <location>
        <begin position="132"/>
        <end position="234"/>
    </location>
</feature>
<organism evidence="2 3">
    <name type="scientific">Ananas comosus</name>
    <name type="common">Pineapple</name>
    <name type="synonym">Ananas ananas</name>
    <dbReference type="NCBI Taxonomy" id="4615"/>
    <lineage>
        <taxon>Eukaryota</taxon>
        <taxon>Viridiplantae</taxon>
        <taxon>Streptophyta</taxon>
        <taxon>Embryophyta</taxon>
        <taxon>Tracheophyta</taxon>
        <taxon>Spermatophyta</taxon>
        <taxon>Magnoliopsida</taxon>
        <taxon>Liliopsida</taxon>
        <taxon>Poales</taxon>
        <taxon>Bromeliaceae</taxon>
        <taxon>Bromelioideae</taxon>
        <taxon>Ananas</taxon>
    </lineage>
</organism>
<reference evidence="3" key="2">
    <citation type="submission" date="2025-08" db="UniProtKB">
        <authorList>
            <consortium name="RefSeq"/>
        </authorList>
    </citation>
    <scope>IDENTIFICATION</scope>
    <source>
        <tissue evidence="3">Leaf</tissue>
    </source>
</reference>
<name>A0A6P5GXU9_ANACO</name>
<evidence type="ECO:0000313" key="3">
    <source>
        <dbReference type="RefSeq" id="XP_020112617.1"/>
    </source>
</evidence>
<evidence type="ECO:0000256" key="1">
    <source>
        <dbReference type="SAM" id="MobiDB-lite"/>
    </source>
</evidence>
<dbReference type="AlphaFoldDB" id="A0A6P5GXU9"/>
<accession>A0A6P5GXU9</accession>
<keyword evidence="2" id="KW-1185">Reference proteome</keyword>
<feature type="compositionally biased region" description="Low complexity" evidence="1">
    <location>
        <begin position="203"/>
        <end position="215"/>
    </location>
</feature>
<proteinExistence type="predicted"/>
<dbReference type="RefSeq" id="XP_020112617.1">
    <property type="nucleotide sequence ID" value="XM_020257028.1"/>
</dbReference>
<dbReference type="GeneID" id="109727128"/>
<evidence type="ECO:0000313" key="2">
    <source>
        <dbReference type="Proteomes" id="UP000515123"/>
    </source>
</evidence>
<sequence>MFSPRGVAFPALSLRPPSPAKPLNLTNLPSLAILRPVDHQPRASESLLPLPPPLLPSPGSPAARPNLLAPLRRRAPVLSPLSDPTALAAHLSLRPLLLHRANSASRASTVLSSAASIPRLLLFSPPRLNLRAPSRVEHPHAPSRRFASAHTPRSPPRPRLGPCRAASTAARGSPPPSSSAPRRRARAAAARDRLPPPPPAVPAVPLARSSTSLARRSPKTSRGFAGVVEAVPTP</sequence>
<dbReference type="Proteomes" id="UP000515123">
    <property type="component" value="Linkage group 22"/>
</dbReference>
<gene>
    <name evidence="3" type="primary">LOC109727128</name>
</gene>
<reference evidence="2" key="1">
    <citation type="journal article" date="2015" name="Nat. Genet.">
        <title>The pineapple genome and the evolution of CAM photosynthesis.</title>
        <authorList>
            <person name="Ming R."/>
            <person name="VanBuren R."/>
            <person name="Wai C.M."/>
            <person name="Tang H."/>
            <person name="Schatz M.C."/>
            <person name="Bowers J.E."/>
            <person name="Lyons E."/>
            <person name="Wang M.L."/>
            <person name="Chen J."/>
            <person name="Biggers E."/>
            <person name="Zhang J."/>
            <person name="Huang L."/>
            <person name="Zhang L."/>
            <person name="Miao W."/>
            <person name="Zhang J."/>
            <person name="Ye Z."/>
            <person name="Miao C."/>
            <person name="Lin Z."/>
            <person name="Wang H."/>
            <person name="Zhou H."/>
            <person name="Yim W.C."/>
            <person name="Priest H.D."/>
            <person name="Zheng C."/>
            <person name="Woodhouse M."/>
            <person name="Edger P.P."/>
            <person name="Guyot R."/>
            <person name="Guo H.B."/>
            <person name="Guo H."/>
            <person name="Zheng G."/>
            <person name="Singh R."/>
            <person name="Sharma A."/>
            <person name="Min X."/>
            <person name="Zheng Y."/>
            <person name="Lee H."/>
            <person name="Gurtowski J."/>
            <person name="Sedlazeck F.J."/>
            <person name="Harkess A."/>
            <person name="McKain M.R."/>
            <person name="Liao Z."/>
            <person name="Fang J."/>
            <person name="Liu J."/>
            <person name="Zhang X."/>
            <person name="Zhang Q."/>
            <person name="Hu W."/>
            <person name="Qin Y."/>
            <person name="Wang K."/>
            <person name="Chen L.Y."/>
            <person name="Shirley N."/>
            <person name="Lin Y.R."/>
            <person name="Liu L.Y."/>
            <person name="Hernandez A.G."/>
            <person name="Wright C.L."/>
            <person name="Bulone V."/>
            <person name="Tuskan G.A."/>
            <person name="Heath K."/>
            <person name="Zee F."/>
            <person name="Moore P.H."/>
            <person name="Sunkar R."/>
            <person name="Leebens-Mack J.H."/>
            <person name="Mockler T."/>
            <person name="Bennetzen J.L."/>
            <person name="Freeling M."/>
            <person name="Sankoff D."/>
            <person name="Paterson A.H."/>
            <person name="Zhu X."/>
            <person name="Yang X."/>
            <person name="Smith J.A."/>
            <person name="Cushman J.C."/>
            <person name="Paull R.E."/>
            <person name="Yu Q."/>
        </authorList>
    </citation>
    <scope>NUCLEOTIDE SEQUENCE [LARGE SCALE GENOMIC DNA]</scope>
    <source>
        <strain evidence="2">cv. F153</strain>
    </source>
</reference>
<protein>
    <submittedName>
        <fullName evidence="3">Protein enabled homolog</fullName>
    </submittedName>
</protein>